<proteinExistence type="predicted"/>
<evidence type="ECO:0000313" key="1">
    <source>
        <dbReference type="EMBL" id="MEU7074283.1"/>
    </source>
</evidence>
<dbReference type="InterPro" id="IPR029058">
    <property type="entry name" value="AB_hydrolase_fold"/>
</dbReference>
<evidence type="ECO:0000313" key="2">
    <source>
        <dbReference type="Proteomes" id="UP001551329"/>
    </source>
</evidence>
<dbReference type="Proteomes" id="UP001551329">
    <property type="component" value="Unassembled WGS sequence"/>
</dbReference>
<gene>
    <name evidence="1" type="ORF">AB0A88_29770</name>
</gene>
<dbReference type="RefSeq" id="WP_358476794.1">
    <property type="nucleotide sequence ID" value="NZ_JBEZAE010000025.1"/>
</dbReference>
<organism evidence="1 2">
    <name type="scientific">Streptomyces narbonensis</name>
    <dbReference type="NCBI Taxonomy" id="67333"/>
    <lineage>
        <taxon>Bacteria</taxon>
        <taxon>Bacillati</taxon>
        <taxon>Actinomycetota</taxon>
        <taxon>Actinomycetes</taxon>
        <taxon>Kitasatosporales</taxon>
        <taxon>Streptomycetaceae</taxon>
        <taxon>Streptomyces</taxon>
    </lineage>
</organism>
<comment type="caution">
    <text evidence="1">The sequence shown here is derived from an EMBL/GenBank/DDBJ whole genome shotgun (WGS) entry which is preliminary data.</text>
</comment>
<dbReference type="SUPFAM" id="SSF53474">
    <property type="entry name" value="alpha/beta-Hydrolases"/>
    <property type="match status" value="1"/>
</dbReference>
<keyword evidence="2" id="KW-1185">Reference proteome</keyword>
<reference evidence="1 2" key="1">
    <citation type="submission" date="2024-06" db="EMBL/GenBank/DDBJ databases">
        <title>The Natural Products Discovery Center: Release of the First 8490 Sequenced Strains for Exploring Actinobacteria Biosynthetic Diversity.</title>
        <authorList>
            <person name="Kalkreuter E."/>
            <person name="Kautsar S.A."/>
            <person name="Yang D."/>
            <person name="Bader C.D."/>
            <person name="Teijaro C.N."/>
            <person name="Fluegel L."/>
            <person name="Davis C.M."/>
            <person name="Simpson J.R."/>
            <person name="Lauterbach L."/>
            <person name="Steele A.D."/>
            <person name="Gui C."/>
            <person name="Meng S."/>
            <person name="Li G."/>
            <person name="Viehrig K."/>
            <person name="Ye F."/>
            <person name="Su P."/>
            <person name="Kiefer A.F."/>
            <person name="Nichols A."/>
            <person name="Cepeda A.J."/>
            <person name="Yan W."/>
            <person name="Fan B."/>
            <person name="Jiang Y."/>
            <person name="Adhikari A."/>
            <person name="Zheng C.-J."/>
            <person name="Schuster L."/>
            <person name="Cowan T.M."/>
            <person name="Smanski M.J."/>
            <person name="Chevrette M.G."/>
            <person name="De Carvalho L.P.S."/>
            <person name="Shen B."/>
        </authorList>
    </citation>
    <scope>NUCLEOTIDE SEQUENCE [LARGE SCALE GENOMIC DNA]</scope>
    <source>
        <strain evidence="1 2">NPDC045974</strain>
    </source>
</reference>
<name>A0ABV3CJF9_9ACTN</name>
<evidence type="ECO:0008006" key="3">
    <source>
        <dbReference type="Google" id="ProtNLM"/>
    </source>
</evidence>
<accession>A0ABV3CJF9</accession>
<protein>
    <recommendedName>
        <fullName evidence="3">Alpha/beta hydrolase</fullName>
    </recommendedName>
</protein>
<sequence length="47" mass="5054">MRVELSEVTLDVQVDGAGPAVLLVHGFPDSHDLWRHQIPALTAAGFS</sequence>
<dbReference type="EMBL" id="JBEZAE010000025">
    <property type="protein sequence ID" value="MEU7074283.1"/>
    <property type="molecule type" value="Genomic_DNA"/>
</dbReference>
<dbReference type="Gene3D" id="3.40.50.1820">
    <property type="entry name" value="alpha/beta hydrolase"/>
    <property type="match status" value="1"/>
</dbReference>